<protein>
    <recommendedName>
        <fullName evidence="8">Polysaccharide biosynthesis protein C-terminal domain-containing protein</fullName>
    </recommendedName>
</protein>
<keyword evidence="2" id="KW-1003">Cell membrane</keyword>
<evidence type="ECO:0000256" key="1">
    <source>
        <dbReference type="ARBA" id="ARBA00004651"/>
    </source>
</evidence>
<dbReference type="GO" id="GO:0005886">
    <property type="term" value="C:plasma membrane"/>
    <property type="evidence" value="ECO:0007669"/>
    <property type="project" value="UniProtKB-SubCell"/>
</dbReference>
<proteinExistence type="predicted"/>
<evidence type="ECO:0000313" key="7">
    <source>
        <dbReference type="EMBL" id="GAF98524.1"/>
    </source>
</evidence>
<feature type="transmembrane region" description="Helical" evidence="6">
    <location>
        <begin position="58"/>
        <end position="82"/>
    </location>
</feature>
<evidence type="ECO:0000256" key="5">
    <source>
        <dbReference type="ARBA" id="ARBA00023136"/>
    </source>
</evidence>
<dbReference type="EMBL" id="BARS01016194">
    <property type="protein sequence ID" value="GAF98524.1"/>
    <property type="molecule type" value="Genomic_DNA"/>
</dbReference>
<keyword evidence="4 6" id="KW-1133">Transmembrane helix</keyword>
<comment type="caution">
    <text evidence="7">The sequence shown here is derived from an EMBL/GenBank/DDBJ whole genome shotgun (WGS) entry which is preliminary data.</text>
</comment>
<evidence type="ECO:0000256" key="2">
    <source>
        <dbReference type="ARBA" id="ARBA00022475"/>
    </source>
</evidence>
<keyword evidence="3 6" id="KW-0812">Transmembrane</keyword>
<dbReference type="AlphaFoldDB" id="X0TZ29"/>
<evidence type="ECO:0008006" key="8">
    <source>
        <dbReference type="Google" id="ProtNLM"/>
    </source>
</evidence>
<evidence type="ECO:0000256" key="6">
    <source>
        <dbReference type="SAM" id="Phobius"/>
    </source>
</evidence>
<feature type="transmembrane region" description="Helical" evidence="6">
    <location>
        <begin position="34"/>
        <end position="52"/>
    </location>
</feature>
<dbReference type="InterPro" id="IPR050833">
    <property type="entry name" value="Poly_Biosynth_Transport"/>
</dbReference>
<sequence length="128" mass="13583">MERGDEKAKKGAHKGQKMLKAFVRDMLTYLPSKLLPALTGLITAPILTRLFLPAEYGHYALALGVSGFLFALACSGFGAGVVRFFPAYKVKSELGVFFATLSGSVGMAIAAVSAVSFSALFLLRGHLP</sequence>
<evidence type="ECO:0000256" key="4">
    <source>
        <dbReference type="ARBA" id="ARBA00022989"/>
    </source>
</evidence>
<accession>X0TZ29</accession>
<name>X0TZ29_9ZZZZ</name>
<reference evidence="7" key="1">
    <citation type="journal article" date="2014" name="Front. Microbiol.">
        <title>High frequency of phylogenetically diverse reductive dehalogenase-homologous genes in deep subseafloor sedimentary metagenomes.</title>
        <authorList>
            <person name="Kawai M."/>
            <person name="Futagami T."/>
            <person name="Toyoda A."/>
            <person name="Takaki Y."/>
            <person name="Nishi S."/>
            <person name="Hori S."/>
            <person name="Arai W."/>
            <person name="Tsubouchi T."/>
            <person name="Morono Y."/>
            <person name="Uchiyama I."/>
            <person name="Ito T."/>
            <person name="Fujiyama A."/>
            <person name="Inagaki F."/>
            <person name="Takami H."/>
        </authorList>
    </citation>
    <scope>NUCLEOTIDE SEQUENCE</scope>
    <source>
        <strain evidence="7">Expedition CK06-06</strain>
    </source>
</reference>
<gene>
    <name evidence="7" type="ORF">S01H1_26696</name>
</gene>
<dbReference type="InterPro" id="IPR002797">
    <property type="entry name" value="Polysacc_synth"/>
</dbReference>
<dbReference type="PANTHER" id="PTHR30250">
    <property type="entry name" value="PST FAMILY PREDICTED COLANIC ACID TRANSPORTER"/>
    <property type="match status" value="1"/>
</dbReference>
<keyword evidence="5 6" id="KW-0472">Membrane</keyword>
<dbReference type="Pfam" id="PF01943">
    <property type="entry name" value="Polysacc_synt"/>
    <property type="match status" value="1"/>
</dbReference>
<feature type="transmembrane region" description="Helical" evidence="6">
    <location>
        <begin position="94"/>
        <end position="123"/>
    </location>
</feature>
<feature type="non-terminal residue" evidence="7">
    <location>
        <position position="128"/>
    </location>
</feature>
<evidence type="ECO:0000256" key="3">
    <source>
        <dbReference type="ARBA" id="ARBA00022692"/>
    </source>
</evidence>
<comment type="subcellular location">
    <subcellularLocation>
        <location evidence="1">Cell membrane</location>
        <topology evidence="1">Multi-pass membrane protein</topology>
    </subcellularLocation>
</comment>
<organism evidence="7">
    <name type="scientific">marine sediment metagenome</name>
    <dbReference type="NCBI Taxonomy" id="412755"/>
    <lineage>
        <taxon>unclassified sequences</taxon>
        <taxon>metagenomes</taxon>
        <taxon>ecological metagenomes</taxon>
    </lineage>
</organism>
<dbReference type="PANTHER" id="PTHR30250:SF11">
    <property type="entry name" value="O-ANTIGEN TRANSPORTER-RELATED"/>
    <property type="match status" value="1"/>
</dbReference>